<feature type="region of interest" description="Disordered" evidence="1">
    <location>
        <begin position="221"/>
        <end position="312"/>
    </location>
</feature>
<feature type="region of interest" description="Disordered" evidence="1">
    <location>
        <begin position="106"/>
        <end position="147"/>
    </location>
</feature>
<proteinExistence type="predicted"/>
<dbReference type="HOGENOM" id="CLU_322152_0_0_1"/>
<evidence type="ECO:0000313" key="2">
    <source>
        <dbReference type="EMBL" id="EKC97539.1"/>
    </source>
</evidence>
<feature type="region of interest" description="Disordered" evidence="1">
    <location>
        <begin position="329"/>
        <end position="361"/>
    </location>
</feature>
<feature type="region of interest" description="Disordered" evidence="1">
    <location>
        <begin position="167"/>
        <end position="190"/>
    </location>
</feature>
<organism evidence="2 3">
    <name type="scientific">Trichosporon asahii var. asahii (strain CBS 8904)</name>
    <name type="common">Yeast</name>
    <dbReference type="NCBI Taxonomy" id="1220162"/>
    <lineage>
        <taxon>Eukaryota</taxon>
        <taxon>Fungi</taxon>
        <taxon>Dikarya</taxon>
        <taxon>Basidiomycota</taxon>
        <taxon>Agaricomycotina</taxon>
        <taxon>Tremellomycetes</taxon>
        <taxon>Trichosporonales</taxon>
        <taxon>Trichosporonaceae</taxon>
        <taxon>Trichosporon</taxon>
    </lineage>
</organism>
<protein>
    <submittedName>
        <fullName evidence="2">Uncharacterized protein</fullName>
    </submittedName>
</protein>
<feature type="compositionally biased region" description="Low complexity" evidence="1">
    <location>
        <begin position="866"/>
        <end position="878"/>
    </location>
</feature>
<feature type="compositionally biased region" description="Low complexity" evidence="1">
    <location>
        <begin position="835"/>
        <end position="856"/>
    </location>
</feature>
<comment type="caution">
    <text evidence="2">The sequence shown here is derived from an EMBL/GenBank/DDBJ whole genome shotgun (WGS) entry which is preliminary data.</text>
</comment>
<gene>
    <name evidence="2" type="ORF">A1Q2_08154</name>
</gene>
<accession>K1V0U0</accession>
<dbReference type="AlphaFoldDB" id="K1V0U0"/>
<evidence type="ECO:0000256" key="1">
    <source>
        <dbReference type="SAM" id="MobiDB-lite"/>
    </source>
</evidence>
<feature type="compositionally biased region" description="Low complexity" evidence="1">
    <location>
        <begin position="329"/>
        <end position="351"/>
    </location>
</feature>
<feature type="region of interest" description="Disordered" evidence="1">
    <location>
        <begin position="696"/>
        <end position="899"/>
    </location>
</feature>
<name>K1V0U0_TRIAC</name>
<feature type="compositionally biased region" description="Pro residues" evidence="1">
    <location>
        <begin position="890"/>
        <end position="899"/>
    </location>
</feature>
<feature type="compositionally biased region" description="Acidic residues" evidence="1">
    <location>
        <begin position="123"/>
        <end position="147"/>
    </location>
</feature>
<dbReference type="InParanoid" id="K1V0U0"/>
<reference evidence="2 3" key="1">
    <citation type="journal article" date="2012" name="Eukaryot. Cell">
        <title>Genome sequence of the Trichosporon asahii environmental strain CBS 8904.</title>
        <authorList>
            <person name="Yang R.Y."/>
            <person name="Li H.T."/>
            <person name="Zhu H."/>
            <person name="Zhou G.P."/>
            <person name="Wang M."/>
            <person name="Wang L."/>
        </authorList>
    </citation>
    <scope>NUCLEOTIDE SEQUENCE [LARGE SCALE GENOMIC DNA]</scope>
    <source>
        <strain evidence="2 3">CBS 8904</strain>
    </source>
</reference>
<feature type="compositionally biased region" description="Low complexity" evidence="1">
    <location>
        <begin position="697"/>
        <end position="719"/>
    </location>
</feature>
<dbReference type="Proteomes" id="UP000006757">
    <property type="component" value="Unassembled WGS sequence"/>
</dbReference>
<feature type="compositionally biased region" description="Basic and acidic residues" evidence="1">
    <location>
        <begin position="286"/>
        <end position="298"/>
    </location>
</feature>
<sequence>MSVVSEATTEDDGAFHPRFATGGDITLTAIDNTKFRFTLSTLRKLPSFQVELMSVSYSAPSSALHDMIDLPGAVPGPDQILPLTHARGPTLAFLLDCINEAEKRKADGVLPPGNAPASATATGEEDEDGDDDEEDDGDDTSDAEDENSPADAAFAAAMGMVLPALQPRKKGPAQTAPSYSGLPSGRHPRPRAKAAIFARAPILPRLPATGQAIERSKILLPTQPPDEDEWGPSGSVSPPPGEVADDSLQGGVGGEAFGLSGGGDVAVETSDDGGGEGGDSPGQDAKSGKEGDSNKTDTPRASSPAPSDAPSTASFAASVSAVSVKSVNSTKSAKSVNVPESVAASEAGSEATVTPTPQPELHAPTFEEVHNVLDAFDLSSLKYVVFDALKASCETHRSDTEAPAHALSVEYIYAFACLYSIGNKSYWATRCLASAWRAGLVPNATPLDRPRVRFASLDQYPLTLLAEDDLQALKDMFGRFNRAFSMFASHFVGTPPSDRNPRFGRACRQCPVKTEYDEWPKFKSALLREHLAPILIMNPQFIRKRNWLTDQLRQYITCPRCADRIIHLVLNLWKRVKSNDWSFNIRNRGRKPRFVHKRKLYHAWSHMSAAQQQAVQAHLQAQLQAHQAQQQAQPQQQPQQAQQQAANLSLTFANPGVTTTATATGTGFTTVWQLPATAPGGPVSFQAWTAAPPSFVPNATAGQGTNTTAPASAANHVAPAPAPIPAPVAPTTQHVAPPAPAAPIAPPAASAGNTSPAHTGWGAPPPPPASASAPPASHSSSSGWVSAASSAWATSGSTGWGSSAPSPGFGSGGTSSGWGSGAGTSSGWGSGAGTSSGWASSPASGWGAGPSAATPAHASGWGAPPQSGTNNTQSSSSSHTAMNDAQGWGGPPPANDDGW</sequence>
<evidence type="ECO:0000313" key="3">
    <source>
        <dbReference type="Proteomes" id="UP000006757"/>
    </source>
</evidence>
<feature type="compositionally biased region" description="Gly residues" evidence="1">
    <location>
        <begin position="809"/>
        <end position="834"/>
    </location>
</feature>
<keyword evidence="3" id="KW-1185">Reference proteome</keyword>
<feature type="compositionally biased region" description="Pro residues" evidence="1">
    <location>
        <begin position="737"/>
        <end position="746"/>
    </location>
</feature>
<feature type="compositionally biased region" description="Gly residues" evidence="1">
    <location>
        <begin position="250"/>
        <end position="264"/>
    </location>
</feature>
<feature type="compositionally biased region" description="Low complexity" evidence="1">
    <location>
        <begin position="770"/>
        <end position="808"/>
    </location>
</feature>
<dbReference type="EMBL" id="AMBO01000408">
    <property type="protein sequence ID" value="EKC97539.1"/>
    <property type="molecule type" value="Genomic_DNA"/>
</dbReference>
<feature type="compositionally biased region" description="Low complexity" evidence="1">
    <location>
        <begin position="299"/>
        <end position="312"/>
    </location>
</feature>